<accession>A0A930YE50</accession>
<protein>
    <submittedName>
        <fullName evidence="2">FBP domain-containing protein</fullName>
    </submittedName>
</protein>
<name>A0A930YE50_9ACTN</name>
<evidence type="ECO:0000259" key="1">
    <source>
        <dbReference type="Pfam" id="PF16571"/>
    </source>
</evidence>
<dbReference type="EMBL" id="JADIVZ010000009">
    <property type="protein sequence ID" value="MBF4163149.1"/>
    <property type="molecule type" value="Genomic_DNA"/>
</dbReference>
<reference evidence="2" key="1">
    <citation type="submission" date="2020-11" db="EMBL/GenBank/DDBJ databases">
        <title>Nocardioides sp. CBS4Y-1, whole genome shotgun sequence.</title>
        <authorList>
            <person name="Tuo L."/>
        </authorList>
    </citation>
    <scope>NUCLEOTIDE SEQUENCE</scope>
    <source>
        <strain evidence="2">CBS4Y-1</strain>
    </source>
</reference>
<dbReference type="RefSeq" id="WP_194504400.1">
    <property type="nucleotide sequence ID" value="NZ_JADIVZ010000009.1"/>
</dbReference>
<feature type="domain" description="Elongation factor G-binding protein C-terminal treble-clef zinc-finger" evidence="1">
    <location>
        <begin position="9"/>
        <end position="161"/>
    </location>
</feature>
<evidence type="ECO:0000313" key="3">
    <source>
        <dbReference type="Proteomes" id="UP000656804"/>
    </source>
</evidence>
<sequence>MQPLDEKAIRTSFVNASKGEVARMNLPADLDDRRWPDLDLLTWIDPRSPRSAYLVVPTPERGVVGIVLKRAGGGSTRARMCSLCTTTHGGQGVALMVAQRAGRSGREGNTVGVEMCASLACSAYARGTLERPAMTVVHETLSVDQRVERLRRNVLAFVDRVLAS</sequence>
<keyword evidence="3" id="KW-1185">Reference proteome</keyword>
<comment type="caution">
    <text evidence="2">The sequence shown here is derived from an EMBL/GenBank/DDBJ whole genome shotgun (WGS) entry which is preliminary data.</text>
</comment>
<dbReference type="Pfam" id="PF16571">
    <property type="entry name" value="FBP_C"/>
    <property type="match status" value="1"/>
</dbReference>
<evidence type="ECO:0000313" key="2">
    <source>
        <dbReference type="EMBL" id="MBF4163149.1"/>
    </source>
</evidence>
<dbReference type="AlphaFoldDB" id="A0A930YE50"/>
<dbReference type="InterPro" id="IPR032330">
    <property type="entry name" value="EF-G-binding_C"/>
</dbReference>
<organism evidence="2 3">
    <name type="scientific">Nocardioides acrostichi</name>
    <dbReference type="NCBI Taxonomy" id="2784339"/>
    <lineage>
        <taxon>Bacteria</taxon>
        <taxon>Bacillati</taxon>
        <taxon>Actinomycetota</taxon>
        <taxon>Actinomycetes</taxon>
        <taxon>Propionibacteriales</taxon>
        <taxon>Nocardioidaceae</taxon>
        <taxon>Nocardioides</taxon>
    </lineage>
</organism>
<proteinExistence type="predicted"/>
<dbReference type="Proteomes" id="UP000656804">
    <property type="component" value="Unassembled WGS sequence"/>
</dbReference>
<gene>
    <name evidence="2" type="ORF">ISG29_15750</name>
</gene>